<reference evidence="1 2" key="1">
    <citation type="submission" date="2018-03" db="EMBL/GenBank/DDBJ databases">
        <title>Draft genome sequence of Rohu Carp (Labeo rohita).</title>
        <authorList>
            <person name="Das P."/>
            <person name="Kushwaha B."/>
            <person name="Joshi C.G."/>
            <person name="Kumar D."/>
            <person name="Nagpure N.S."/>
            <person name="Sahoo L."/>
            <person name="Das S.P."/>
            <person name="Bit A."/>
            <person name="Patnaik S."/>
            <person name="Meher P.K."/>
            <person name="Jayasankar P."/>
            <person name="Koringa P.G."/>
            <person name="Patel N.V."/>
            <person name="Hinsu A.T."/>
            <person name="Kumar R."/>
            <person name="Pandey M."/>
            <person name="Agarwal S."/>
            <person name="Srivastava S."/>
            <person name="Singh M."/>
            <person name="Iquebal M.A."/>
            <person name="Jaiswal S."/>
            <person name="Angadi U.B."/>
            <person name="Kumar N."/>
            <person name="Raza M."/>
            <person name="Shah T.M."/>
            <person name="Rai A."/>
            <person name="Jena J.K."/>
        </authorList>
    </citation>
    <scope>NUCLEOTIDE SEQUENCE [LARGE SCALE GENOMIC DNA]</scope>
    <source>
        <strain evidence="1">DASCIFA01</strain>
        <tissue evidence="1">Testis</tissue>
    </source>
</reference>
<proteinExistence type="predicted"/>
<organism evidence="1 2">
    <name type="scientific">Labeo rohita</name>
    <name type="common">Indian major carp</name>
    <name type="synonym">Cyprinus rohita</name>
    <dbReference type="NCBI Taxonomy" id="84645"/>
    <lineage>
        <taxon>Eukaryota</taxon>
        <taxon>Metazoa</taxon>
        <taxon>Chordata</taxon>
        <taxon>Craniata</taxon>
        <taxon>Vertebrata</taxon>
        <taxon>Euteleostomi</taxon>
        <taxon>Actinopterygii</taxon>
        <taxon>Neopterygii</taxon>
        <taxon>Teleostei</taxon>
        <taxon>Ostariophysi</taxon>
        <taxon>Cypriniformes</taxon>
        <taxon>Cyprinidae</taxon>
        <taxon>Labeoninae</taxon>
        <taxon>Labeonini</taxon>
        <taxon>Labeo</taxon>
    </lineage>
</organism>
<dbReference type="PANTHER" id="PTHR37984:SF5">
    <property type="entry name" value="PROTEIN NYNRIN-LIKE"/>
    <property type="match status" value="1"/>
</dbReference>
<accession>A0A498LFN8</accession>
<evidence type="ECO:0000313" key="1">
    <source>
        <dbReference type="EMBL" id="RXN07000.1"/>
    </source>
</evidence>
<gene>
    <name evidence="1" type="ORF">ROHU_032616</name>
</gene>
<protein>
    <submittedName>
        <fullName evidence="1">Gypsy-16 si</fullName>
    </submittedName>
</protein>
<dbReference type="SUPFAM" id="SSF56672">
    <property type="entry name" value="DNA/RNA polymerases"/>
    <property type="match status" value="1"/>
</dbReference>
<dbReference type="EMBL" id="QBIY01013356">
    <property type="protein sequence ID" value="RXN07000.1"/>
    <property type="molecule type" value="Genomic_DNA"/>
</dbReference>
<dbReference type="AlphaFoldDB" id="A0A498LFN8"/>
<dbReference type="Proteomes" id="UP000290572">
    <property type="component" value="Unassembled WGS sequence"/>
</dbReference>
<dbReference type="InterPro" id="IPR043502">
    <property type="entry name" value="DNA/RNA_pol_sf"/>
</dbReference>
<dbReference type="InterPro" id="IPR050951">
    <property type="entry name" value="Retrovirus_Pol_polyprotein"/>
</dbReference>
<dbReference type="Gene3D" id="3.30.70.270">
    <property type="match status" value="1"/>
</dbReference>
<keyword evidence="2" id="KW-1185">Reference proteome</keyword>
<evidence type="ECO:0000313" key="2">
    <source>
        <dbReference type="Proteomes" id="UP000290572"/>
    </source>
</evidence>
<comment type="caution">
    <text evidence="1">The sequence shown here is derived from an EMBL/GenBank/DDBJ whole genome shotgun (WGS) entry which is preliminary data.</text>
</comment>
<dbReference type="InterPro" id="IPR043128">
    <property type="entry name" value="Rev_trsase/Diguanyl_cyclase"/>
</dbReference>
<name>A0A498LFN8_LABRO</name>
<dbReference type="STRING" id="84645.A0A498LFN8"/>
<sequence>MMVTILKGLHGVQNYLDDLIVYGRTAAKHDRKRQAAQGLLPNDGHIQDIMQAPAPTDTAKLRSFLGLTSWYSRFVQNYPSEVEPMRACLRTVSQQVKDKVNKQEDEKTETYLQRLTRVYGKQ</sequence>
<dbReference type="PANTHER" id="PTHR37984">
    <property type="entry name" value="PROTEIN CBG26694"/>
    <property type="match status" value="1"/>
</dbReference>